<dbReference type="GO" id="GO:0110026">
    <property type="term" value="P:regulation of DNA strand resection involved in replication fork processing"/>
    <property type="evidence" value="ECO:0007669"/>
    <property type="project" value="TreeGrafter"/>
</dbReference>
<name>A0A914UTR4_9BILA</name>
<dbReference type="WBParaSite" id="PSAMB.scaffold12542size2715.g34945.t1">
    <property type="protein sequence ID" value="PSAMB.scaffold12542size2715.g34945.t1"/>
    <property type="gene ID" value="PSAMB.scaffold12542size2715.g34945"/>
</dbReference>
<dbReference type="GO" id="GO:0010569">
    <property type="term" value="P:regulation of double-strand break repair via homologous recombination"/>
    <property type="evidence" value="ECO:0007669"/>
    <property type="project" value="TreeGrafter"/>
</dbReference>
<proteinExistence type="predicted"/>
<dbReference type="InterPro" id="IPR001810">
    <property type="entry name" value="F-box_dom"/>
</dbReference>
<dbReference type="AlphaFoldDB" id="A0A914UTR4"/>
<accession>A0A914UTR4</accession>
<dbReference type="SUPFAM" id="SSF52047">
    <property type="entry name" value="RNI-like"/>
    <property type="match status" value="1"/>
</dbReference>
<dbReference type="Pfam" id="PF12937">
    <property type="entry name" value="F-box-like"/>
    <property type="match status" value="1"/>
</dbReference>
<dbReference type="InterPro" id="IPR032675">
    <property type="entry name" value="LRR_dom_sf"/>
</dbReference>
<protein>
    <submittedName>
        <fullName evidence="3">F-box domain-containing protein</fullName>
    </submittedName>
</protein>
<dbReference type="InterPro" id="IPR052283">
    <property type="entry name" value="GenomicStab_NeuMorph_Reg"/>
</dbReference>
<dbReference type="GO" id="GO:0010975">
    <property type="term" value="P:regulation of neuron projection development"/>
    <property type="evidence" value="ECO:0007669"/>
    <property type="project" value="TreeGrafter"/>
</dbReference>
<dbReference type="GO" id="GO:0000723">
    <property type="term" value="P:telomere maintenance"/>
    <property type="evidence" value="ECO:0007669"/>
    <property type="project" value="TreeGrafter"/>
</dbReference>
<dbReference type="PANTHER" id="PTHR15739">
    <property type="entry name" value="ZINC FINGER PROTEIN"/>
    <property type="match status" value="1"/>
</dbReference>
<feature type="domain" description="F-box" evidence="1">
    <location>
        <begin position="186"/>
        <end position="218"/>
    </location>
</feature>
<reference evidence="3" key="1">
    <citation type="submission" date="2022-11" db="UniProtKB">
        <authorList>
            <consortium name="WormBaseParasite"/>
        </authorList>
    </citation>
    <scope>IDENTIFICATION</scope>
</reference>
<evidence type="ECO:0000313" key="2">
    <source>
        <dbReference type="Proteomes" id="UP000887566"/>
    </source>
</evidence>
<dbReference type="PANTHER" id="PTHR15739:SF2">
    <property type="entry name" value="PROTEIN ZNF365"/>
    <property type="match status" value="1"/>
</dbReference>
<evidence type="ECO:0000313" key="3">
    <source>
        <dbReference type="WBParaSite" id="PSAMB.scaffold12542size2715.g34945.t1"/>
    </source>
</evidence>
<dbReference type="Proteomes" id="UP000887566">
    <property type="component" value="Unplaced"/>
</dbReference>
<dbReference type="Gene3D" id="3.80.10.10">
    <property type="entry name" value="Ribonuclease Inhibitor"/>
    <property type="match status" value="1"/>
</dbReference>
<keyword evidence="2" id="KW-1185">Reference proteome</keyword>
<organism evidence="2 3">
    <name type="scientific">Plectus sambesii</name>
    <dbReference type="NCBI Taxonomy" id="2011161"/>
    <lineage>
        <taxon>Eukaryota</taxon>
        <taxon>Metazoa</taxon>
        <taxon>Ecdysozoa</taxon>
        <taxon>Nematoda</taxon>
        <taxon>Chromadorea</taxon>
        <taxon>Plectida</taxon>
        <taxon>Plectina</taxon>
        <taxon>Plectoidea</taxon>
        <taxon>Plectidae</taxon>
        <taxon>Plectus</taxon>
    </lineage>
</organism>
<sequence>LQLEDVVAQRQFELDAVLSEQDALKRRFDSLGDFLRQQAASQSRGRMQLANFIDNLIEEAESANISNSNAEVGVLPREAAAGISASMGGATRLNSTALDKPPTPADSGYHEFPFHTHFQTPTRLPDRFDPMPIAAQSTSISRLPKSGINYATVTAIDPYTVPRKVHAVEIADEDYNDQSLRTIWRLVFERLDPVDLLLCMTVCRSWKSVASHSSLWSVVRIQNRAISAKILSMVAKYATEMKALTLLDLKLLSSKFNEPVKPGCCEWGFEAMLKASNKNLEFLKIAQCGVLLTDRCLWMAGCHNPKVRTIVFLSDLFALTSGVAWALGCGCRRLQTLVAPPLTVRKTSAKENRLLTVVAKCWPATMTALAVGGSFVTIEGLIDIAKGCVNLEHLELNDVHCIGETQAKILCHTGFRSLRFFTLDCCKISANTIVVFHDKLPVLEKLRVTVDLAQSEEQISLAQLEELRRRYGAQRLELRLLNHPSAQNKRLH</sequence>
<evidence type="ECO:0000259" key="1">
    <source>
        <dbReference type="Pfam" id="PF12937"/>
    </source>
</evidence>